<feature type="domain" description="Carboxylesterase type B" evidence="4">
    <location>
        <begin position="1209"/>
        <end position="1705"/>
    </location>
</feature>
<feature type="compositionally biased region" description="Basic and acidic residues" evidence="3">
    <location>
        <begin position="477"/>
        <end position="498"/>
    </location>
</feature>
<feature type="compositionally biased region" description="Basic residues" evidence="3">
    <location>
        <begin position="542"/>
        <end position="552"/>
    </location>
</feature>
<feature type="region of interest" description="Disordered" evidence="3">
    <location>
        <begin position="469"/>
        <end position="575"/>
    </location>
</feature>
<protein>
    <recommendedName>
        <fullName evidence="4">Carboxylesterase type B domain-containing protein</fullName>
    </recommendedName>
</protein>
<name>A0ABR3S5B3_9PLEO</name>
<dbReference type="PROSITE" id="PS00122">
    <property type="entry name" value="CARBOXYLESTERASE_B_1"/>
    <property type="match status" value="1"/>
</dbReference>
<organism evidence="5 6">
    <name type="scientific">Nothophoma quercina</name>
    <dbReference type="NCBI Taxonomy" id="749835"/>
    <lineage>
        <taxon>Eukaryota</taxon>
        <taxon>Fungi</taxon>
        <taxon>Dikarya</taxon>
        <taxon>Ascomycota</taxon>
        <taxon>Pezizomycotina</taxon>
        <taxon>Dothideomycetes</taxon>
        <taxon>Pleosporomycetidae</taxon>
        <taxon>Pleosporales</taxon>
        <taxon>Pleosporineae</taxon>
        <taxon>Didymellaceae</taxon>
        <taxon>Nothophoma</taxon>
    </lineage>
</organism>
<evidence type="ECO:0000259" key="4">
    <source>
        <dbReference type="Pfam" id="PF00135"/>
    </source>
</evidence>
<evidence type="ECO:0000256" key="1">
    <source>
        <dbReference type="ARBA" id="ARBA00005964"/>
    </source>
</evidence>
<dbReference type="EMBL" id="JAKIXB020000001">
    <property type="protein sequence ID" value="KAL1611474.1"/>
    <property type="molecule type" value="Genomic_DNA"/>
</dbReference>
<feature type="region of interest" description="Disordered" evidence="3">
    <location>
        <begin position="775"/>
        <end position="801"/>
    </location>
</feature>
<evidence type="ECO:0000256" key="2">
    <source>
        <dbReference type="ARBA" id="ARBA00022801"/>
    </source>
</evidence>
<dbReference type="PANTHER" id="PTHR38426:SF1">
    <property type="entry name" value="MAINTENANCE OF TELOMERE CAPPING PROTEIN 4"/>
    <property type="match status" value="1"/>
</dbReference>
<dbReference type="InterPro" id="IPR002018">
    <property type="entry name" value="CarbesteraseB"/>
</dbReference>
<accession>A0ABR3S5B3</accession>
<dbReference type="InterPro" id="IPR019826">
    <property type="entry name" value="Carboxylesterase_B_AS"/>
</dbReference>
<dbReference type="InterPro" id="IPR029058">
    <property type="entry name" value="AB_hydrolase_fold"/>
</dbReference>
<dbReference type="Gene3D" id="3.40.50.1820">
    <property type="entry name" value="alpha/beta hydrolase"/>
    <property type="match status" value="1"/>
</dbReference>
<feature type="compositionally biased region" description="Basic and acidic residues" evidence="3">
    <location>
        <begin position="720"/>
        <end position="742"/>
    </location>
</feature>
<gene>
    <name evidence="5" type="ORF">SLS59_000193</name>
</gene>
<feature type="region of interest" description="Disordered" evidence="3">
    <location>
        <begin position="623"/>
        <end position="753"/>
    </location>
</feature>
<feature type="compositionally biased region" description="Basic and acidic residues" evidence="3">
    <location>
        <begin position="898"/>
        <end position="930"/>
    </location>
</feature>
<evidence type="ECO:0000256" key="3">
    <source>
        <dbReference type="SAM" id="MobiDB-lite"/>
    </source>
</evidence>
<feature type="region of interest" description="Disordered" evidence="3">
    <location>
        <begin position="215"/>
        <end position="241"/>
    </location>
</feature>
<evidence type="ECO:0000313" key="6">
    <source>
        <dbReference type="Proteomes" id="UP001521222"/>
    </source>
</evidence>
<comment type="caution">
    <text evidence="5">The sequence shown here is derived from an EMBL/GenBank/DDBJ whole genome shotgun (WGS) entry which is preliminary data.</text>
</comment>
<dbReference type="InterPro" id="IPR038769">
    <property type="entry name" value="MTC4"/>
</dbReference>
<comment type="similarity">
    <text evidence="1">Belongs to the type-B carboxylesterase/lipase family.</text>
</comment>
<dbReference type="PANTHER" id="PTHR38426">
    <property type="entry name" value="MAINTENANCE OF TELOMERE CAPPING PROTEIN 4"/>
    <property type="match status" value="1"/>
</dbReference>
<feature type="compositionally biased region" description="Basic and acidic residues" evidence="3">
    <location>
        <begin position="106"/>
        <end position="121"/>
    </location>
</feature>
<proteinExistence type="inferred from homology"/>
<keyword evidence="6" id="KW-1185">Reference proteome</keyword>
<feature type="compositionally biased region" description="Polar residues" evidence="3">
    <location>
        <begin position="267"/>
        <end position="284"/>
    </location>
</feature>
<reference evidence="5 6" key="1">
    <citation type="submission" date="2024-02" db="EMBL/GenBank/DDBJ databases">
        <title>De novo assembly and annotation of 12 fungi associated with fruit tree decline syndrome in Ontario, Canada.</title>
        <authorList>
            <person name="Sulman M."/>
            <person name="Ellouze W."/>
            <person name="Ilyukhin E."/>
        </authorList>
    </citation>
    <scope>NUCLEOTIDE SEQUENCE [LARGE SCALE GENOMIC DNA]</scope>
    <source>
        <strain evidence="5 6">M97-236</strain>
    </source>
</reference>
<feature type="region of interest" description="Disordered" evidence="3">
    <location>
        <begin position="830"/>
        <end position="993"/>
    </location>
</feature>
<feature type="compositionally biased region" description="Low complexity" evidence="3">
    <location>
        <begin position="10"/>
        <end position="29"/>
    </location>
</feature>
<sequence>MSAPSSDGRPSFSSEPSVSSSHTFHSKTSGTYVDNGEGGSSHAPSTGSRHRGGAANGDDRATSQGSGSSPLRPEAIDEQDFAHRRHRVGRSGGGFLLDSSFPSGPRSRDSDRRGHAPDTKGKSRAWHSHAPGDDEQPERRSKRRTSPGSLPLAQSAEAEQENSRLRVPKTRSSMLDAQSADHSNTPPRPTVDPNQLVHMALNLSESRRRNISASQLLGSQSRAPSGAQREGSFSHSGVGSGLRQYLNEQRRVSRNISPMGGKGSPSRHMSSSMQRSGSLAFPASQTINPSAATLLRRDKARAYIELRAEYMRLLQYLPPLKDDANAPGNFIYTSNAVPGSPQAQLTRVPSHANRQHELGRPYNPIQALRNRRSRARERLTLPHDPAEFADIDQVHEWVDEIEEQSRRPGYRLEDRVLLPKPHDELETPAAPSKPPKSQQGWGFNPEELLADAYWLEHGDNKTIIEDRNGRKIFPPRDPPKQQQKHDFLQPRPSKDYSDKRRRSWVDGASGTDPATGDESEQGSERGRKRRLIPTIRADSRLRKGRGSPRKRSVGYSDSSDSDNDARKIRKSFDVQDNTGPLALQMKKKLELQTKGISNRAPAAFTPDTPDKWGRGHVDIPIANASRDSLEVPHVPNGSARMDENAALKKPPRSRTNPLTPIKSAEPRSSLEDSALDSTAPNTPLHTGVFLHIGSDLSPPPSRAGSDLGKTKRSKLNLFHSSHDYDKQEKKQEQEAASSDKKQGSRQTSEELQEASGLGNAIFAAPGAVKNLLKHRNNDSVSSLPSPDKLRRKETQDFKEPHSAVTRFFKGVKHEGTKGIDIIFRRDRADDTDASTISDRNSVEFDDDGMRNHRPGLSRTVTSTTADSVTSDKDGRSHLKLPSFRPVHEALSDDGDASDLEHHISRQSRERRNDRSPRIDRLLPPRMDLERVSTTSSTATLGPVRSRDRDHMSKQLARPGSVFSGGLPPTALRDAEGRRRSASRPTLDGKRHWSITDDDGDAHALHHKKRQNQVTQADIARVRALFLCSGVKAKEISRRAHTPNVQTPRFLFLAAETAKEQLFSIPRKEEHVLAARMLVRDLERSTSALQDACEKFRSGTIKDLNARIVHLRDSVENDLMLRIFESGDKAVRITSEVSGQGPLQVKQINDEIDRMLRQRRRHTRWVMSWGWSLVEWAIVMLFSKTALAFFASISTIVASPLQPRQANTTKPIVTLDYVTLQGASSSTYNLTYYRRIPFGASTAGDNRFRAPQPPAPITNGTYDTDRGFDMCPQRTVNGSEDCLYLGVYSRPWQPTQKLRPVLLTFYGGGFIRGSAEFTIPPSGYPVLNVSESNDYVVVYSNYRTNVFGFLPGKKVGESKEVDLNTGLLDQQAALQWIQKYIHQFGGSKDDVTIWGQSAGGGSVVAQTIATGNKGKKLFKKAMSSSPFWPKTYRYDSPENEAIYNQVVSDVGCANTTDQIACLKTADLQALRDSALRLSTSLQYTTSSFVFGPIIDNTFLSKSLSEVVEGGKLNAPTVLTSYNLHEGENFIPPGFQNAKTASDGFNSSSASFDKWLSGFLPGLTTTDIAKAKTLYPASSTAEEISYNTTYVRAGLLYRDLVLACPAYWLSKKADKGWIIEYTISPAKHASDTIYAINAVQKSDPLTYQGYTGAMASFIQTGDPNAHKVTNASVPSVPDIDKDKQFVVTAEGLKQGPINQLEQRCAFWLDVSNRVPI</sequence>
<feature type="compositionally biased region" description="Polar residues" evidence="3">
    <location>
        <begin position="170"/>
        <end position="185"/>
    </location>
</feature>
<feature type="compositionally biased region" description="Basic and acidic residues" evidence="3">
    <location>
        <begin position="787"/>
        <end position="801"/>
    </location>
</feature>
<dbReference type="SUPFAM" id="SSF53474">
    <property type="entry name" value="alpha/beta-Hydrolases"/>
    <property type="match status" value="1"/>
</dbReference>
<keyword evidence="2" id="KW-0378">Hydrolase</keyword>
<feature type="region of interest" description="Disordered" evidence="3">
    <location>
        <begin position="253"/>
        <end position="284"/>
    </location>
</feature>
<feature type="compositionally biased region" description="Basic and acidic residues" evidence="3">
    <location>
        <begin position="563"/>
        <end position="573"/>
    </location>
</feature>
<dbReference type="Proteomes" id="UP001521222">
    <property type="component" value="Unassembled WGS sequence"/>
</dbReference>
<feature type="compositionally biased region" description="Low complexity" evidence="3">
    <location>
        <begin position="857"/>
        <end position="868"/>
    </location>
</feature>
<feature type="compositionally biased region" description="Polar residues" evidence="3">
    <location>
        <begin position="675"/>
        <end position="684"/>
    </location>
</feature>
<feature type="region of interest" description="Disordered" evidence="3">
    <location>
        <begin position="1"/>
        <end position="194"/>
    </location>
</feature>
<feature type="region of interest" description="Disordered" evidence="3">
    <location>
        <begin position="423"/>
        <end position="443"/>
    </location>
</feature>
<dbReference type="Pfam" id="PF00135">
    <property type="entry name" value="COesterase"/>
    <property type="match status" value="1"/>
</dbReference>
<evidence type="ECO:0000313" key="5">
    <source>
        <dbReference type="EMBL" id="KAL1611474.1"/>
    </source>
</evidence>